<keyword evidence="2" id="KW-1185">Reference proteome</keyword>
<dbReference type="AlphaFoldDB" id="A0A182SF60"/>
<proteinExistence type="predicted"/>
<dbReference type="VEuPathDB" id="VectorBase:AMAM005561"/>
<reference evidence="1" key="2">
    <citation type="submission" date="2020-05" db="UniProtKB">
        <authorList>
            <consortium name="EnsemblMetazoa"/>
        </authorList>
    </citation>
    <scope>IDENTIFICATION</scope>
    <source>
        <strain evidence="1">maculatus3</strain>
    </source>
</reference>
<dbReference type="Proteomes" id="UP000075901">
    <property type="component" value="Unassembled WGS sequence"/>
</dbReference>
<protein>
    <submittedName>
        <fullName evidence="1">Uncharacterized protein</fullName>
    </submittedName>
</protein>
<name>A0A182SF60_9DIPT</name>
<accession>A0A182SF60</accession>
<sequence length="113" mass="12579">MDQAFQSGEGTLTSTYGRFIELSKNSRSAANEMQSTIQSSVQQFTKRMEEFNDLHVGGSATEYAKSATDMYNSYLTTLTQQTKVIESSLERIRYTFSDNALVNFGSALASGFR</sequence>
<evidence type="ECO:0000313" key="1">
    <source>
        <dbReference type="EnsemblMetazoa" id="AMAM005561-PA"/>
    </source>
</evidence>
<reference evidence="2" key="1">
    <citation type="submission" date="2013-09" db="EMBL/GenBank/DDBJ databases">
        <title>The Genome Sequence of Anopheles maculatus species B.</title>
        <authorList>
            <consortium name="The Broad Institute Genomics Platform"/>
            <person name="Neafsey D.E."/>
            <person name="Besansky N."/>
            <person name="Howell P."/>
            <person name="Walton C."/>
            <person name="Young S.K."/>
            <person name="Zeng Q."/>
            <person name="Gargeya S."/>
            <person name="Fitzgerald M."/>
            <person name="Haas B."/>
            <person name="Abouelleil A."/>
            <person name="Allen A.W."/>
            <person name="Alvarado L."/>
            <person name="Arachchi H.M."/>
            <person name="Berlin A.M."/>
            <person name="Chapman S.B."/>
            <person name="Gainer-Dewar J."/>
            <person name="Goldberg J."/>
            <person name="Griggs A."/>
            <person name="Gujja S."/>
            <person name="Hansen M."/>
            <person name="Howarth C."/>
            <person name="Imamovic A."/>
            <person name="Ireland A."/>
            <person name="Larimer J."/>
            <person name="McCowan C."/>
            <person name="Murphy C."/>
            <person name="Pearson M."/>
            <person name="Poon T.W."/>
            <person name="Priest M."/>
            <person name="Roberts A."/>
            <person name="Saif S."/>
            <person name="Shea T."/>
            <person name="Sisk P."/>
            <person name="Sykes S."/>
            <person name="Wortman J."/>
            <person name="Nusbaum C."/>
            <person name="Birren B."/>
        </authorList>
    </citation>
    <scope>NUCLEOTIDE SEQUENCE [LARGE SCALE GENOMIC DNA]</scope>
    <source>
        <strain evidence="2">maculatus3</strain>
    </source>
</reference>
<organism evidence="1 2">
    <name type="scientific">Anopheles maculatus</name>
    <dbReference type="NCBI Taxonomy" id="74869"/>
    <lineage>
        <taxon>Eukaryota</taxon>
        <taxon>Metazoa</taxon>
        <taxon>Ecdysozoa</taxon>
        <taxon>Arthropoda</taxon>
        <taxon>Hexapoda</taxon>
        <taxon>Insecta</taxon>
        <taxon>Pterygota</taxon>
        <taxon>Neoptera</taxon>
        <taxon>Endopterygota</taxon>
        <taxon>Diptera</taxon>
        <taxon>Nematocera</taxon>
        <taxon>Culicoidea</taxon>
        <taxon>Culicidae</taxon>
        <taxon>Anophelinae</taxon>
        <taxon>Anopheles</taxon>
        <taxon>Anopheles maculatus group</taxon>
    </lineage>
</organism>
<evidence type="ECO:0000313" key="2">
    <source>
        <dbReference type="Proteomes" id="UP000075901"/>
    </source>
</evidence>
<dbReference type="EnsemblMetazoa" id="AMAM005561-RA">
    <property type="protein sequence ID" value="AMAM005561-PA"/>
    <property type="gene ID" value="AMAM005561"/>
</dbReference>